<organism evidence="3 4">
    <name type="scientific">Portunus trituberculatus</name>
    <name type="common">Swimming crab</name>
    <name type="synonym">Neptunus trituberculatus</name>
    <dbReference type="NCBI Taxonomy" id="210409"/>
    <lineage>
        <taxon>Eukaryota</taxon>
        <taxon>Metazoa</taxon>
        <taxon>Ecdysozoa</taxon>
        <taxon>Arthropoda</taxon>
        <taxon>Crustacea</taxon>
        <taxon>Multicrustacea</taxon>
        <taxon>Malacostraca</taxon>
        <taxon>Eumalacostraca</taxon>
        <taxon>Eucarida</taxon>
        <taxon>Decapoda</taxon>
        <taxon>Pleocyemata</taxon>
        <taxon>Brachyura</taxon>
        <taxon>Eubrachyura</taxon>
        <taxon>Portunoidea</taxon>
        <taxon>Portunidae</taxon>
        <taxon>Portuninae</taxon>
        <taxon>Portunus</taxon>
    </lineage>
</organism>
<keyword evidence="2" id="KW-0732">Signal</keyword>
<feature type="region of interest" description="Disordered" evidence="1">
    <location>
        <begin position="16"/>
        <end position="83"/>
    </location>
</feature>
<name>A0A5B7IJD7_PORTR</name>
<dbReference type="Proteomes" id="UP000324222">
    <property type="component" value="Unassembled WGS sequence"/>
</dbReference>
<accession>A0A5B7IJD7</accession>
<evidence type="ECO:0008006" key="5">
    <source>
        <dbReference type="Google" id="ProtNLM"/>
    </source>
</evidence>
<proteinExistence type="predicted"/>
<evidence type="ECO:0000256" key="2">
    <source>
        <dbReference type="SAM" id="SignalP"/>
    </source>
</evidence>
<dbReference type="EMBL" id="VSRR010065917">
    <property type="protein sequence ID" value="MPC84620.1"/>
    <property type="molecule type" value="Genomic_DNA"/>
</dbReference>
<sequence length="83" mass="9347">MVMVVVVVVVVPLIHPTGPTPTQPYNPPTIHTHKVHPFTPSSRLHNSTRGSSKATETVERVSIIRPKPQRVQWKETRQHSNGR</sequence>
<feature type="compositionally biased region" description="Polar residues" evidence="1">
    <location>
        <begin position="39"/>
        <end position="55"/>
    </location>
</feature>
<comment type="caution">
    <text evidence="3">The sequence shown here is derived from an EMBL/GenBank/DDBJ whole genome shotgun (WGS) entry which is preliminary data.</text>
</comment>
<feature type="compositionally biased region" description="Pro residues" evidence="1">
    <location>
        <begin position="18"/>
        <end position="27"/>
    </location>
</feature>
<protein>
    <recommendedName>
        <fullName evidence="5">Secreted protein</fullName>
    </recommendedName>
</protein>
<feature type="compositionally biased region" description="Basic and acidic residues" evidence="1">
    <location>
        <begin position="72"/>
        <end position="83"/>
    </location>
</feature>
<dbReference type="AlphaFoldDB" id="A0A5B7IJD7"/>
<evidence type="ECO:0000313" key="4">
    <source>
        <dbReference type="Proteomes" id="UP000324222"/>
    </source>
</evidence>
<feature type="signal peptide" evidence="2">
    <location>
        <begin position="1"/>
        <end position="19"/>
    </location>
</feature>
<reference evidence="3 4" key="1">
    <citation type="submission" date="2019-05" db="EMBL/GenBank/DDBJ databases">
        <title>Another draft genome of Portunus trituberculatus and its Hox gene families provides insights of decapod evolution.</title>
        <authorList>
            <person name="Jeong J.-H."/>
            <person name="Song I."/>
            <person name="Kim S."/>
            <person name="Choi T."/>
            <person name="Kim D."/>
            <person name="Ryu S."/>
            <person name="Kim W."/>
        </authorList>
    </citation>
    <scope>NUCLEOTIDE SEQUENCE [LARGE SCALE GENOMIC DNA]</scope>
    <source>
        <tissue evidence="3">Muscle</tissue>
    </source>
</reference>
<keyword evidence="4" id="KW-1185">Reference proteome</keyword>
<gene>
    <name evidence="3" type="ORF">E2C01_079365</name>
</gene>
<evidence type="ECO:0000256" key="1">
    <source>
        <dbReference type="SAM" id="MobiDB-lite"/>
    </source>
</evidence>
<feature type="chain" id="PRO_5022942558" description="Secreted protein" evidence="2">
    <location>
        <begin position="20"/>
        <end position="83"/>
    </location>
</feature>
<evidence type="ECO:0000313" key="3">
    <source>
        <dbReference type="EMBL" id="MPC84620.1"/>
    </source>
</evidence>